<feature type="transmembrane region" description="Helical" evidence="2">
    <location>
        <begin position="262"/>
        <end position="286"/>
    </location>
</feature>
<feature type="compositionally biased region" description="Polar residues" evidence="1">
    <location>
        <begin position="43"/>
        <end position="64"/>
    </location>
</feature>
<evidence type="ECO:0000256" key="1">
    <source>
        <dbReference type="SAM" id="MobiDB-lite"/>
    </source>
</evidence>
<feature type="transmembrane region" description="Helical" evidence="2">
    <location>
        <begin position="162"/>
        <end position="181"/>
    </location>
</feature>
<feature type="transmembrane region" description="Helical" evidence="2">
    <location>
        <begin position="193"/>
        <end position="216"/>
    </location>
</feature>
<organism evidence="3 4">
    <name type="scientific">Cyberlindnera fabianii</name>
    <name type="common">Yeast</name>
    <name type="synonym">Hansenula fabianii</name>
    <dbReference type="NCBI Taxonomy" id="36022"/>
    <lineage>
        <taxon>Eukaryota</taxon>
        <taxon>Fungi</taxon>
        <taxon>Dikarya</taxon>
        <taxon>Ascomycota</taxon>
        <taxon>Saccharomycotina</taxon>
        <taxon>Saccharomycetes</taxon>
        <taxon>Phaffomycetales</taxon>
        <taxon>Phaffomycetaceae</taxon>
        <taxon>Cyberlindnera</taxon>
    </lineage>
</organism>
<dbReference type="GO" id="GO:0016192">
    <property type="term" value="P:vesicle-mediated transport"/>
    <property type="evidence" value="ECO:0007669"/>
    <property type="project" value="InterPro"/>
</dbReference>
<dbReference type="InterPro" id="IPR039765">
    <property type="entry name" value="Yip5/YIPF1/YIPF2"/>
</dbReference>
<keyword evidence="4" id="KW-1185">Reference proteome</keyword>
<feature type="transmembrane region" description="Helical" evidence="2">
    <location>
        <begin position="117"/>
        <end position="142"/>
    </location>
</feature>
<name>A0A1V2L8G2_CYBFA</name>
<sequence length="292" mass="31944">MPNDQDKLIDETPNWLEDDDDLTTRPAVGTQAYVPQDDFDLSGDTTSQPPLQADTPTASGPSPKMSTNFDGGYLSLNHYRRYFNLSTSDFFKNVMNSINILSHVEDEEELGDMYGPIWVTGTVIFFLFFSNTCSSLLTSWFLGGDAKYEYNFSLLTGAITLLYGYTFVIPLVFHLVSVYYFKLTGLLPLSKLISIYGYANSAWVPAAILGTFRGFLANHSFLSNSLKWISVLLGGLISGAAILSKVYPVVKNSTTVVGNDKLGMVLCGLLGAAHIGLIIAVKVSFFGDLSVV</sequence>
<dbReference type="OMA" id="VFRRCVA"/>
<dbReference type="GO" id="GO:0005794">
    <property type="term" value="C:Golgi apparatus"/>
    <property type="evidence" value="ECO:0007669"/>
    <property type="project" value="InterPro"/>
</dbReference>
<dbReference type="GO" id="GO:0031267">
    <property type="term" value="F:small GTPase binding"/>
    <property type="evidence" value="ECO:0007669"/>
    <property type="project" value="InterPro"/>
</dbReference>
<dbReference type="STRING" id="36022.A0A1V2L8G2"/>
<keyword evidence="2" id="KW-1133">Transmembrane helix</keyword>
<evidence type="ECO:0000313" key="3">
    <source>
        <dbReference type="EMBL" id="ONH68189.1"/>
    </source>
</evidence>
<reference evidence="4" key="1">
    <citation type="journal article" date="2017" name="Genome Announc.">
        <title>Genome sequences of Cyberlindnera fabianii 65, Pichia kudriavzevii 129, and Saccharomyces cerevisiae 131 isolated from fermented masau fruits in Zimbabwe.</title>
        <authorList>
            <person name="van Rijswijck I.M.H."/>
            <person name="Derks M.F.L."/>
            <person name="Abee T."/>
            <person name="de Ridder D."/>
            <person name="Smid E.J."/>
        </authorList>
    </citation>
    <scope>NUCLEOTIDE SEQUENCE [LARGE SCALE GENOMIC DNA]</scope>
    <source>
        <strain evidence="4">65</strain>
    </source>
</reference>
<keyword evidence="2" id="KW-0472">Membrane</keyword>
<dbReference type="PANTHER" id="PTHR12822">
    <property type="entry name" value="PROTEIN YIPF"/>
    <property type="match status" value="1"/>
</dbReference>
<proteinExistence type="predicted"/>
<dbReference type="Proteomes" id="UP000189513">
    <property type="component" value="Unassembled WGS sequence"/>
</dbReference>
<feature type="region of interest" description="Disordered" evidence="1">
    <location>
        <begin position="1"/>
        <end position="64"/>
    </location>
</feature>
<keyword evidence="2" id="KW-0812">Transmembrane</keyword>
<accession>A0A1V2L8G2</accession>
<dbReference type="PANTHER" id="PTHR12822:SF2">
    <property type="entry name" value="PROTEIN YIPF"/>
    <property type="match status" value="1"/>
</dbReference>
<dbReference type="EMBL" id="MPUK01000003">
    <property type="protein sequence ID" value="ONH68189.1"/>
    <property type="molecule type" value="Genomic_DNA"/>
</dbReference>
<comment type="caution">
    <text evidence="3">The sequence shown here is derived from an EMBL/GenBank/DDBJ whole genome shotgun (WGS) entry which is preliminary data.</text>
</comment>
<protein>
    <submittedName>
        <fullName evidence="3">Protein YIPF1</fullName>
    </submittedName>
</protein>
<evidence type="ECO:0000256" key="2">
    <source>
        <dbReference type="SAM" id="Phobius"/>
    </source>
</evidence>
<dbReference type="AlphaFoldDB" id="A0A1V2L8G2"/>
<feature type="compositionally biased region" description="Basic and acidic residues" evidence="1">
    <location>
        <begin position="1"/>
        <end position="10"/>
    </location>
</feature>
<dbReference type="VEuPathDB" id="FungiDB:BON22_2089"/>
<evidence type="ECO:0000313" key="4">
    <source>
        <dbReference type="Proteomes" id="UP000189513"/>
    </source>
</evidence>
<gene>
    <name evidence="3" type="ORF">BON22_2089</name>
</gene>
<feature type="transmembrane region" description="Helical" evidence="2">
    <location>
        <begin position="228"/>
        <end position="250"/>
    </location>
</feature>